<reference evidence="2 3" key="1">
    <citation type="submission" date="2016-04" db="EMBL/GenBank/DDBJ databases">
        <title>Genome analyses suggest a sexual origin of heterokaryosis in a supposedly ancient asexual fungus.</title>
        <authorList>
            <person name="Ropars J."/>
            <person name="Sedzielewska K."/>
            <person name="Noel J."/>
            <person name="Charron P."/>
            <person name="Farinelli L."/>
            <person name="Marton T."/>
            <person name="Kruger M."/>
            <person name="Pelin A."/>
            <person name="Brachmann A."/>
            <person name="Corradi N."/>
        </authorList>
    </citation>
    <scope>NUCLEOTIDE SEQUENCE [LARGE SCALE GENOMIC DNA]</scope>
    <source>
        <strain evidence="2 3">C2</strain>
    </source>
</reference>
<dbReference type="AlphaFoldDB" id="A0A2N1MV23"/>
<evidence type="ECO:0000313" key="3">
    <source>
        <dbReference type="Proteomes" id="UP000233469"/>
    </source>
</evidence>
<organism evidence="2 3">
    <name type="scientific">Rhizophagus irregularis</name>
    <dbReference type="NCBI Taxonomy" id="588596"/>
    <lineage>
        <taxon>Eukaryota</taxon>
        <taxon>Fungi</taxon>
        <taxon>Fungi incertae sedis</taxon>
        <taxon>Mucoromycota</taxon>
        <taxon>Glomeromycotina</taxon>
        <taxon>Glomeromycetes</taxon>
        <taxon>Glomerales</taxon>
        <taxon>Glomeraceae</taxon>
        <taxon>Rhizophagus</taxon>
    </lineage>
</organism>
<name>A0A2N1MV23_9GLOM</name>
<comment type="caution">
    <text evidence="2">The sequence shown here is derived from an EMBL/GenBank/DDBJ whole genome shotgun (WGS) entry which is preliminary data.</text>
</comment>
<accession>A0A2N1MV23</accession>
<sequence>MPFRTTKWCDYEEGFLTAMQFNVLSKNLFSPILTMAKVVKRQHASYFVEQKRVVVIYTLQHRRNSAAKHFEFNTTMLTGFMKRYKFSFTVTYKNISKTSKANNRIIGKFSSMEPNCHQFAFSKENKCHVEKKYLLKNLLEEIIIRSFKKCGISNELDGSEDDVIYEEIDEIIKEIQDENEKEELEIIDINEDKN</sequence>
<gene>
    <name evidence="2" type="ORF">RhiirC2_715483</name>
</gene>
<evidence type="ECO:0000313" key="2">
    <source>
        <dbReference type="EMBL" id="PKK65522.1"/>
    </source>
</evidence>
<dbReference type="Proteomes" id="UP000233469">
    <property type="component" value="Unassembled WGS sequence"/>
</dbReference>
<evidence type="ECO:0000256" key="1">
    <source>
        <dbReference type="SAM" id="Coils"/>
    </source>
</evidence>
<feature type="coiled-coil region" evidence="1">
    <location>
        <begin position="165"/>
        <end position="192"/>
    </location>
</feature>
<reference evidence="2 3" key="2">
    <citation type="submission" date="2017-10" db="EMBL/GenBank/DDBJ databases">
        <title>Extensive intraspecific genome diversity in a model arbuscular mycorrhizal fungus.</title>
        <authorList>
            <person name="Chen E.C.H."/>
            <person name="Morin E."/>
            <person name="Baudet D."/>
            <person name="Noel J."/>
            <person name="Ndikumana S."/>
            <person name="Charron P."/>
            <person name="St-Onge C."/>
            <person name="Giorgi J."/>
            <person name="Grigoriev I.V."/>
            <person name="Roux C."/>
            <person name="Martin F.M."/>
            <person name="Corradi N."/>
        </authorList>
    </citation>
    <scope>NUCLEOTIDE SEQUENCE [LARGE SCALE GENOMIC DNA]</scope>
    <source>
        <strain evidence="2 3">C2</strain>
    </source>
</reference>
<dbReference type="EMBL" id="LLXL01001248">
    <property type="protein sequence ID" value="PKK65522.1"/>
    <property type="molecule type" value="Genomic_DNA"/>
</dbReference>
<keyword evidence="1" id="KW-0175">Coiled coil</keyword>
<proteinExistence type="predicted"/>
<protein>
    <submittedName>
        <fullName evidence="2">Uncharacterized protein</fullName>
    </submittedName>
</protein>